<accession>A0A7X6KXA7</accession>
<comment type="caution">
    <text evidence="1">The sequence shown here is derived from an EMBL/GenBank/DDBJ whole genome shotgun (WGS) entry which is preliminary data.</text>
</comment>
<reference evidence="1 2" key="1">
    <citation type="submission" date="2020-04" db="EMBL/GenBank/DDBJ databases">
        <title>MicrobeNet Type strains.</title>
        <authorList>
            <person name="Nicholson A.C."/>
        </authorList>
    </citation>
    <scope>NUCLEOTIDE SEQUENCE [LARGE SCALE GENOMIC DNA]</scope>
    <source>
        <strain evidence="1 2">ATCC BAA-788</strain>
    </source>
</reference>
<protein>
    <submittedName>
        <fullName evidence="1">Uncharacterized protein</fullName>
    </submittedName>
</protein>
<sequence length="45" mass="4425">LDRHLARLARSADALGLTVGDVRSGVDAVLGPGIDPCGPDGAVNG</sequence>
<dbReference type="EMBL" id="JAAXOX010000008">
    <property type="protein sequence ID" value="NKY23674.1"/>
    <property type="molecule type" value="Genomic_DNA"/>
</dbReference>
<organism evidence="1 2">
    <name type="scientific">Cellulomonas denverensis</name>
    <dbReference type="NCBI Taxonomy" id="264297"/>
    <lineage>
        <taxon>Bacteria</taxon>
        <taxon>Bacillati</taxon>
        <taxon>Actinomycetota</taxon>
        <taxon>Actinomycetes</taxon>
        <taxon>Micrococcales</taxon>
        <taxon>Cellulomonadaceae</taxon>
        <taxon>Cellulomonas</taxon>
    </lineage>
</organism>
<dbReference type="Proteomes" id="UP000581206">
    <property type="component" value="Unassembled WGS sequence"/>
</dbReference>
<proteinExistence type="predicted"/>
<keyword evidence="2" id="KW-1185">Reference proteome</keyword>
<feature type="non-terminal residue" evidence="1">
    <location>
        <position position="1"/>
    </location>
</feature>
<name>A0A7X6KXA7_9CELL</name>
<gene>
    <name evidence="1" type="ORF">HGA03_13460</name>
</gene>
<evidence type="ECO:0000313" key="1">
    <source>
        <dbReference type="EMBL" id="NKY23674.1"/>
    </source>
</evidence>
<dbReference type="AlphaFoldDB" id="A0A7X6KXA7"/>
<evidence type="ECO:0000313" key="2">
    <source>
        <dbReference type="Proteomes" id="UP000581206"/>
    </source>
</evidence>